<evidence type="ECO:0000259" key="7">
    <source>
        <dbReference type="PROSITE" id="PS50893"/>
    </source>
</evidence>
<keyword evidence="5" id="KW-1278">Translocase</keyword>
<dbReference type="InterPro" id="IPR003439">
    <property type="entry name" value="ABC_transporter-like_ATP-bd"/>
</dbReference>
<dbReference type="SMART" id="SM00382">
    <property type="entry name" value="AAA"/>
    <property type="match status" value="1"/>
</dbReference>
<dbReference type="Proteomes" id="UP000016543">
    <property type="component" value="Unassembled WGS sequence"/>
</dbReference>
<organism evidence="8 9">
    <name type="scientific">Idiomarina baltica OS145</name>
    <dbReference type="NCBI Taxonomy" id="314276"/>
    <lineage>
        <taxon>Bacteria</taxon>
        <taxon>Pseudomonadati</taxon>
        <taxon>Pseudomonadota</taxon>
        <taxon>Gammaproteobacteria</taxon>
        <taxon>Alteromonadales</taxon>
        <taxon>Idiomarinaceae</taxon>
        <taxon>Idiomarina</taxon>
    </lineage>
</organism>
<accession>A0ABM9WLY1</accession>
<dbReference type="RefSeq" id="WP_006954909.1">
    <property type="nucleotide sequence ID" value="NZ_CH672404.1"/>
</dbReference>
<dbReference type="InterPro" id="IPR003593">
    <property type="entry name" value="AAA+_ATPase"/>
</dbReference>
<evidence type="ECO:0000256" key="5">
    <source>
        <dbReference type="ARBA" id="ARBA00022967"/>
    </source>
</evidence>
<keyword evidence="6" id="KW-0472">Membrane</keyword>
<reference evidence="8 9" key="1">
    <citation type="submission" date="2006-01" db="EMBL/GenBank/DDBJ databases">
        <authorList>
            <person name="Brettar I."/>
            <person name="Hofle M."/>
            <person name="Ferriera S."/>
            <person name="Johnson J."/>
            <person name="Kravitz S."/>
            <person name="Halpern A."/>
            <person name="Remington K."/>
            <person name="Beeson K."/>
            <person name="Tran B."/>
            <person name="Rogers Y.-H."/>
            <person name="Friedman R."/>
            <person name="Venter J.C."/>
        </authorList>
    </citation>
    <scope>NUCLEOTIDE SEQUENCE [LARGE SCALE GENOMIC DNA]</scope>
    <source>
        <strain evidence="8 9">OS145</strain>
    </source>
</reference>
<keyword evidence="4" id="KW-0067">ATP-binding</keyword>
<dbReference type="Pfam" id="PF00005">
    <property type="entry name" value="ABC_tran"/>
    <property type="match status" value="1"/>
</dbReference>
<evidence type="ECO:0000256" key="3">
    <source>
        <dbReference type="ARBA" id="ARBA00022748"/>
    </source>
</evidence>
<keyword evidence="2" id="KW-0547">Nucleotide-binding</keyword>
<dbReference type="InterPro" id="IPR005895">
    <property type="entry name" value="ABC_transptr_haem_export_CcmA"/>
</dbReference>
<gene>
    <name evidence="8" type="ORF">OS145_11217</name>
</gene>
<dbReference type="Gene3D" id="3.40.50.300">
    <property type="entry name" value="P-loop containing nucleotide triphosphate hydrolases"/>
    <property type="match status" value="1"/>
</dbReference>
<sequence>MKHKTTEPLPRLRAHELSSVRGGRTLFEHVSFEVHAGELWQITGANGAGKSTLLRMLAGLMPSSSGRIEFNNQPIQYDRSVYHQQLLFIGHKPAVKAELTALENVYWQRRLSGDKTAQQDSSSDWDLLETIGLLGLEDEVTGRLSAGQQRRVALTRLWHSQAPLWILDEPFTALDVKGIAMLQQRFQTHLGQGGSIVMTSHQALSLASLNPKQRHLGETYANAMGAQS</sequence>
<evidence type="ECO:0000256" key="2">
    <source>
        <dbReference type="ARBA" id="ARBA00022741"/>
    </source>
</evidence>
<comment type="caution">
    <text evidence="8">The sequence shown here is derived from an EMBL/GenBank/DDBJ whole genome shotgun (WGS) entry which is preliminary data.</text>
</comment>
<proteinExistence type="predicted"/>
<evidence type="ECO:0000313" key="9">
    <source>
        <dbReference type="Proteomes" id="UP000016543"/>
    </source>
</evidence>
<feature type="domain" description="ABC transporter" evidence="7">
    <location>
        <begin position="12"/>
        <end position="228"/>
    </location>
</feature>
<dbReference type="EMBL" id="AAMX01000011">
    <property type="protein sequence ID" value="EAQ31872.1"/>
    <property type="molecule type" value="Genomic_DNA"/>
</dbReference>
<name>A0ABM9WLY1_9GAMM</name>
<dbReference type="NCBIfam" id="TIGR01189">
    <property type="entry name" value="ccmA"/>
    <property type="match status" value="1"/>
</dbReference>
<evidence type="ECO:0000256" key="1">
    <source>
        <dbReference type="ARBA" id="ARBA00022448"/>
    </source>
</evidence>
<dbReference type="SUPFAM" id="SSF52540">
    <property type="entry name" value="P-loop containing nucleoside triphosphate hydrolases"/>
    <property type="match status" value="1"/>
</dbReference>
<keyword evidence="1" id="KW-0813">Transport</keyword>
<dbReference type="NCBIfam" id="NF010061">
    <property type="entry name" value="PRK13538.1"/>
    <property type="match status" value="1"/>
</dbReference>
<protein>
    <submittedName>
        <fullName evidence="8">ABC-type transport system involved in cytochrome c biogenesis, ATPase component</fullName>
    </submittedName>
</protein>
<keyword evidence="9" id="KW-1185">Reference proteome</keyword>
<evidence type="ECO:0000256" key="6">
    <source>
        <dbReference type="ARBA" id="ARBA00023136"/>
    </source>
</evidence>
<keyword evidence="3" id="KW-0201">Cytochrome c-type biogenesis</keyword>
<dbReference type="PANTHER" id="PTHR43499">
    <property type="entry name" value="ABC TRANSPORTER I FAMILY MEMBER 1"/>
    <property type="match status" value="1"/>
</dbReference>
<evidence type="ECO:0000313" key="8">
    <source>
        <dbReference type="EMBL" id="EAQ31872.1"/>
    </source>
</evidence>
<dbReference type="InterPro" id="IPR027417">
    <property type="entry name" value="P-loop_NTPase"/>
</dbReference>
<dbReference type="PANTHER" id="PTHR43499:SF1">
    <property type="entry name" value="ABC TRANSPORTER I FAMILY MEMBER 1"/>
    <property type="match status" value="1"/>
</dbReference>
<dbReference type="PROSITE" id="PS50893">
    <property type="entry name" value="ABC_TRANSPORTER_2"/>
    <property type="match status" value="1"/>
</dbReference>
<evidence type="ECO:0000256" key="4">
    <source>
        <dbReference type="ARBA" id="ARBA00022840"/>
    </source>
</evidence>